<dbReference type="InterPro" id="IPR036751">
    <property type="entry name" value="SpoVG_sf"/>
</dbReference>
<keyword evidence="2 4" id="KW-0717">Septation</keyword>
<comment type="caution">
    <text evidence="5">The sequence shown here is derived from an EMBL/GenBank/DDBJ whole genome shotgun (WGS) entry which is preliminary data.</text>
</comment>
<dbReference type="NCBIfam" id="NF009749">
    <property type="entry name" value="PRK13259.1"/>
    <property type="match status" value="1"/>
</dbReference>
<dbReference type="InterPro" id="IPR007170">
    <property type="entry name" value="SpoVG"/>
</dbReference>
<sequence length="85" mass="9352">MEITDVKIRKILNEGKMKAIVSVTFDGSFVVHDIKVVEGKAGLFVAMPSRRIPNGDFRDVAHPITPDARKQLEEAVLGAYNSALE</sequence>
<name>A0A7C2E8Z7_9THEO</name>
<dbReference type="GO" id="GO:0000917">
    <property type="term" value="P:division septum assembly"/>
    <property type="evidence" value="ECO:0007669"/>
    <property type="project" value="UniProtKB-KW"/>
</dbReference>
<dbReference type="HAMAP" id="MF_00819">
    <property type="entry name" value="SpoVG"/>
    <property type="match status" value="1"/>
</dbReference>
<evidence type="ECO:0000256" key="4">
    <source>
        <dbReference type="HAMAP-Rule" id="MF_00819"/>
    </source>
</evidence>
<dbReference type="PANTHER" id="PTHR38429:SF1">
    <property type="entry name" value="SEPTATION PROTEIN SPOVG-RELATED"/>
    <property type="match status" value="1"/>
</dbReference>
<dbReference type="EMBL" id="DSMU01000022">
    <property type="protein sequence ID" value="HEL65124.1"/>
    <property type="molecule type" value="Genomic_DNA"/>
</dbReference>
<organism evidence="5">
    <name type="scientific">Ammonifex degensii</name>
    <dbReference type="NCBI Taxonomy" id="42838"/>
    <lineage>
        <taxon>Bacteria</taxon>
        <taxon>Bacillati</taxon>
        <taxon>Bacillota</taxon>
        <taxon>Clostridia</taxon>
        <taxon>Thermoanaerobacterales</taxon>
        <taxon>Thermoanaerobacteraceae</taxon>
        <taxon>Ammonifex</taxon>
    </lineage>
</organism>
<gene>
    <name evidence="4 5" type="primary">spoVG</name>
    <name evidence="5" type="ORF">ENQ34_00365</name>
</gene>
<evidence type="ECO:0000256" key="1">
    <source>
        <dbReference type="ARBA" id="ARBA00022618"/>
    </source>
</evidence>
<dbReference type="SUPFAM" id="SSF160537">
    <property type="entry name" value="SpoVG-like"/>
    <property type="match status" value="1"/>
</dbReference>
<dbReference type="AlphaFoldDB" id="A0A7C2E8Z7"/>
<dbReference type="Pfam" id="PF04026">
    <property type="entry name" value="SpoVG"/>
    <property type="match status" value="1"/>
</dbReference>
<dbReference type="PANTHER" id="PTHR38429">
    <property type="entry name" value="SEPTATION PROTEIN SPOVG-RELATED"/>
    <property type="match status" value="1"/>
</dbReference>
<dbReference type="Gene3D" id="3.30.1120.40">
    <property type="entry name" value="Stage V sporulation protein G"/>
    <property type="match status" value="1"/>
</dbReference>
<reference evidence="5" key="1">
    <citation type="journal article" date="2020" name="mSystems">
        <title>Genome- and Community-Level Interaction Insights into Carbon Utilization and Element Cycling Functions of Hydrothermarchaeota in Hydrothermal Sediment.</title>
        <authorList>
            <person name="Zhou Z."/>
            <person name="Liu Y."/>
            <person name="Xu W."/>
            <person name="Pan J."/>
            <person name="Luo Z.H."/>
            <person name="Li M."/>
        </authorList>
    </citation>
    <scope>NUCLEOTIDE SEQUENCE [LARGE SCALE GENOMIC DNA]</scope>
    <source>
        <strain evidence="5">SpSt-300</strain>
    </source>
</reference>
<evidence type="ECO:0000313" key="5">
    <source>
        <dbReference type="EMBL" id="HEL65124.1"/>
    </source>
</evidence>
<evidence type="ECO:0000256" key="2">
    <source>
        <dbReference type="ARBA" id="ARBA00023210"/>
    </source>
</evidence>
<evidence type="ECO:0000256" key="3">
    <source>
        <dbReference type="ARBA" id="ARBA00023306"/>
    </source>
</evidence>
<keyword evidence="1 4" id="KW-0132">Cell division</keyword>
<comment type="function">
    <text evidence="4">Could be involved in septation.</text>
</comment>
<proteinExistence type="inferred from homology"/>
<keyword evidence="3 4" id="KW-0131">Cell cycle</keyword>
<accession>A0A7C2E8Z7</accession>
<dbReference type="GO" id="GO:0030435">
    <property type="term" value="P:sporulation resulting in formation of a cellular spore"/>
    <property type="evidence" value="ECO:0007669"/>
    <property type="project" value="InterPro"/>
</dbReference>
<protein>
    <recommendedName>
        <fullName evidence="4">Putative septation protein SpoVG</fullName>
    </recommendedName>
</protein>
<comment type="similarity">
    <text evidence="4">Belongs to the SpoVG family.</text>
</comment>